<dbReference type="EMBL" id="JARK01001364">
    <property type="protein sequence ID" value="EYC18212.1"/>
    <property type="molecule type" value="Genomic_DNA"/>
</dbReference>
<comment type="caution">
    <text evidence="2">The sequence shown here is derived from an EMBL/GenBank/DDBJ whole genome shotgun (WGS) entry which is preliminary data.</text>
</comment>
<proteinExistence type="predicted"/>
<evidence type="ECO:0000256" key="1">
    <source>
        <dbReference type="SAM" id="MobiDB-lite"/>
    </source>
</evidence>
<dbReference type="AlphaFoldDB" id="A0A016UTS0"/>
<evidence type="ECO:0000313" key="3">
    <source>
        <dbReference type="Proteomes" id="UP000024635"/>
    </source>
</evidence>
<evidence type="ECO:0000313" key="2">
    <source>
        <dbReference type="EMBL" id="EYC18212.1"/>
    </source>
</evidence>
<dbReference type="Proteomes" id="UP000024635">
    <property type="component" value="Unassembled WGS sequence"/>
</dbReference>
<name>A0A016UTS0_9BILA</name>
<feature type="region of interest" description="Disordered" evidence="1">
    <location>
        <begin position="67"/>
        <end position="105"/>
    </location>
</feature>
<sequence length="105" mass="11721">MQRRRGDDEAIHEGFRVCVCVLTASRPHTDIHLAAHKCHCYLSQFSIEYDDERVKKYATRAKKNIVNGSNVETSNFSPSPRTAASDKRATSQPAGRPPTTDDTTT</sequence>
<protein>
    <submittedName>
        <fullName evidence="2">Uncharacterized protein</fullName>
    </submittedName>
</protein>
<organism evidence="2 3">
    <name type="scientific">Ancylostoma ceylanicum</name>
    <dbReference type="NCBI Taxonomy" id="53326"/>
    <lineage>
        <taxon>Eukaryota</taxon>
        <taxon>Metazoa</taxon>
        <taxon>Ecdysozoa</taxon>
        <taxon>Nematoda</taxon>
        <taxon>Chromadorea</taxon>
        <taxon>Rhabditida</taxon>
        <taxon>Rhabditina</taxon>
        <taxon>Rhabditomorpha</taxon>
        <taxon>Strongyloidea</taxon>
        <taxon>Ancylostomatidae</taxon>
        <taxon>Ancylostomatinae</taxon>
        <taxon>Ancylostoma</taxon>
    </lineage>
</organism>
<reference evidence="3" key="1">
    <citation type="journal article" date="2015" name="Nat. Genet.">
        <title>The genome and transcriptome of the zoonotic hookworm Ancylostoma ceylanicum identify infection-specific gene families.</title>
        <authorList>
            <person name="Schwarz E.M."/>
            <person name="Hu Y."/>
            <person name="Antoshechkin I."/>
            <person name="Miller M.M."/>
            <person name="Sternberg P.W."/>
            <person name="Aroian R.V."/>
        </authorList>
    </citation>
    <scope>NUCLEOTIDE SEQUENCE</scope>
    <source>
        <strain evidence="3">HY135</strain>
    </source>
</reference>
<feature type="compositionally biased region" description="Polar residues" evidence="1">
    <location>
        <begin position="67"/>
        <end position="82"/>
    </location>
</feature>
<keyword evidence="3" id="KW-1185">Reference proteome</keyword>
<accession>A0A016UTS0</accession>
<gene>
    <name evidence="2" type="primary">Acey_s0028.g1734</name>
    <name evidence="2" type="ORF">Y032_0028g1734</name>
</gene>